<name>R7QJU4_CHOCR</name>
<dbReference type="Proteomes" id="UP000012073">
    <property type="component" value="Unassembled WGS sequence"/>
</dbReference>
<protein>
    <submittedName>
        <fullName evidence="1">Uncharacterized protein</fullName>
    </submittedName>
</protein>
<dbReference type="EMBL" id="HG001860">
    <property type="protein sequence ID" value="CDF37685.1"/>
    <property type="molecule type" value="Genomic_DNA"/>
</dbReference>
<dbReference type="GeneID" id="17325273"/>
<dbReference type="AlphaFoldDB" id="R7QJU4"/>
<organism evidence="1 2">
    <name type="scientific">Chondrus crispus</name>
    <name type="common">Carrageen Irish moss</name>
    <name type="synonym">Polymorpha crispa</name>
    <dbReference type="NCBI Taxonomy" id="2769"/>
    <lineage>
        <taxon>Eukaryota</taxon>
        <taxon>Rhodophyta</taxon>
        <taxon>Florideophyceae</taxon>
        <taxon>Rhodymeniophycidae</taxon>
        <taxon>Gigartinales</taxon>
        <taxon>Gigartinaceae</taxon>
        <taxon>Chondrus</taxon>
    </lineage>
</organism>
<evidence type="ECO:0000313" key="1">
    <source>
        <dbReference type="EMBL" id="CDF37685.1"/>
    </source>
</evidence>
<proteinExistence type="predicted"/>
<sequence length="80" mass="8932">MHGKEQVGYFSDTLDNQRTGVCMPLFTHEKPPCAAHSATNVRPQQRKRKHLNRISLSAHYYTINSTVPSVCRPPGHGDGC</sequence>
<evidence type="ECO:0000313" key="2">
    <source>
        <dbReference type="Proteomes" id="UP000012073"/>
    </source>
</evidence>
<dbReference type="Gramene" id="CDF37685">
    <property type="protein sequence ID" value="CDF37685"/>
    <property type="gene ID" value="CHC_T00005868001"/>
</dbReference>
<keyword evidence="2" id="KW-1185">Reference proteome</keyword>
<reference evidence="2" key="1">
    <citation type="journal article" date="2013" name="Proc. Natl. Acad. Sci. U.S.A.">
        <title>Genome structure and metabolic features in the red seaweed Chondrus crispus shed light on evolution of the Archaeplastida.</title>
        <authorList>
            <person name="Collen J."/>
            <person name="Porcel B."/>
            <person name="Carre W."/>
            <person name="Ball S.G."/>
            <person name="Chaparro C."/>
            <person name="Tonon T."/>
            <person name="Barbeyron T."/>
            <person name="Michel G."/>
            <person name="Noel B."/>
            <person name="Valentin K."/>
            <person name="Elias M."/>
            <person name="Artiguenave F."/>
            <person name="Arun A."/>
            <person name="Aury J.M."/>
            <person name="Barbosa-Neto J.F."/>
            <person name="Bothwell J.H."/>
            <person name="Bouget F.Y."/>
            <person name="Brillet L."/>
            <person name="Cabello-Hurtado F."/>
            <person name="Capella-Gutierrez S."/>
            <person name="Charrier B."/>
            <person name="Cladiere L."/>
            <person name="Cock J.M."/>
            <person name="Coelho S.M."/>
            <person name="Colleoni C."/>
            <person name="Czjzek M."/>
            <person name="Da Silva C."/>
            <person name="Delage L."/>
            <person name="Denoeud F."/>
            <person name="Deschamps P."/>
            <person name="Dittami S.M."/>
            <person name="Gabaldon T."/>
            <person name="Gachon C.M."/>
            <person name="Groisillier A."/>
            <person name="Herve C."/>
            <person name="Jabbari K."/>
            <person name="Katinka M."/>
            <person name="Kloareg B."/>
            <person name="Kowalczyk N."/>
            <person name="Labadie K."/>
            <person name="Leblanc C."/>
            <person name="Lopez P.J."/>
            <person name="McLachlan D.H."/>
            <person name="Meslet-Cladiere L."/>
            <person name="Moustafa A."/>
            <person name="Nehr Z."/>
            <person name="Nyvall Collen P."/>
            <person name="Panaud O."/>
            <person name="Partensky F."/>
            <person name="Poulain J."/>
            <person name="Rensing S.A."/>
            <person name="Rousvoal S."/>
            <person name="Samson G."/>
            <person name="Symeonidi A."/>
            <person name="Weissenbach J."/>
            <person name="Zambounis A."/>
            <person name="Wincker P."/>
            <person name="Boyen C."/>
        </authorList>
    </citation>
    <scope>NUCLEOTIDE SEQUENCE [LARGE SCALE GENOMIC DNA]</scope>
    <source>
        <strain evidence="2">cv. Stackhouse</strain>
    </source>
</reference>
<accession>R7QJU4</accession>
<gene>
    <name evidence="1" type="ORF">CHC_T00005868001</name>
</gene>
<dbReference type="KEGG" id="ccp:CHC_T00005868001"/>
<dbReference type="RefSeq" id="XP_005717556.1">
    <property type="nucleotide sequence ID" value="XM_005717499.1"/>
</dbReference>